<dbReference type="GO" id="GO:0016787">
    <property type="term" value="F:hydrolase activity"/>
    <property type="evidence" value="ECO:0007669"/>
    <property type="project" value="UniProtKB-KW"/>
</dbReference>
<evidence type="ECO:0000259" key="1">
    <source>
        <dbReference type="SMART" id="SM00849"/>
    </source>
</evidence>
<dbReference type="AlphaFoldDB" id="A0A6G1X8J7"/>
<dbReference type="PANTHER" id="PTHR42951">
    <property type="entry name" value="METALLO-BETA-LACTAMASE DOMAIN-CONTAINING"/>
    <property type="match status" value="1"/>
</dbReference>
<dbReference type="InterPro" id="IPR037482">
    <property type="entry name" value="ST1585_MBL-fold"/>
</dbReference>
<dbReference type="InterPro" id="IPR001279">
    <property type="entry name" value="Metallo-B-lactamas"/>
</dbReference>
<reference evidence="2 3" key="1">
    <citation type="submission" date="2019-11" db="EMBL/GenBank/DDBJ databases">
        <authorList>
            <person name="Li J."/>
        </authorList>
    </citation>
    <scope>NUCLEOTIDE SEQUENCE [LARGE SCALE GENOMIC DNA]</scope>
    <source>
        <strain evidence="2 3">J4</strain>
    </source>
</reference>
<dbReference type="RefSeq" id="WP_153729156.1">
    <property type="nucleotide sequence ID" value="NZ_WJNH01000008.1"/>
</dbReference>
<keyword evidence="2" id="KW-0378">Hydrolase</keyword>
<dbReference type="CDD" id="cd07726">
    <property type="entry name" value="ST1585-like_MBL-fold"/>
    <property type="match status" value="1"/>
</dbReference>
<dbReference type="Proteomes" id="UP000480185">
    <property type="component" value="Unassembled WGS sequence"/>
</dbReference>
<proteinExistence type="predicted"/>
<protein>
    <submittedName>
        <fullName evidence="2">MBL fold metallo-hydrolase</fullName>
    </submittedName>
</protein>
<feature type="domain" description="Metallo-beta-lactamase" evidence="1">
    <location>
        <begin position="24"/>
        <end position="228"/>
    </location>
</feature>
<evidence type="ECO:0000313" key="2">
    <source>
        <dbReference type="EMBL" id="MRG87267.1"/>
    </source>
</evidence>
<dbReference type="Pfam" id="PF00753">
    <property type="entry name" value="Lactamase_B"/>
    <property type="match status" value="1"/>
</dbReference>
<dbReference type="SMART" id="SM00849">
    <property type="entry name" value="Lactamase_B"/>
    <property type="match status" value="1"/>
</dbReference>
<dbReference type="PANTHER" id="PTHR42951:SF22">
    <property type="entry name" value="METALLO BETA-LACTAMASE SUPERFAMILY LIPOPROTEIN"/>
    <property type="match status" value="1"/>
</dbReference>
<dbReference type="InterPro" id="IPR036866">
    <property type="entry name" value="RibonucZ/Hydroxyglut_hydro"/>
</dbReference>
<dbReference type="EMBL" id="WJNH01000008">
    <property type="protein sequence ID" value="MRG87267.1"/>
    <property type="molecule type" value="Genomic_DNA"/>
</dbReference>
<keyword evidence="3" id="KW-1185">Reference proteome</keyword>
<name>A0A6G1X8J7_9BACI</name>
<sequence length="316" mass="35446">MSKTIDLGQQITLTDVYDLGMEQRTGSYLFHERDLTIVETSASPSIPYLLKGLKSLSINPRDIKYIIVTHIHLDHAGGVGLLLEKCPNAKVVVHPKGKRHLANPSKLIAGARAVYGDQFDELFDPIVPVPEERLITKEDGATLQIGENRTLTFIDSPGHAKHHFSIYDPVSNGVFTGDTIGVYYPQTKTNGFEFVLPSTSPNQFDPDAMLNSLEKIKNLNVDQIFFGHYGRTENPQLIYEQIWYWLPKFVDAGKKVMEEKPDSSLDEKVGAVSNELLRSVTEFLAEKGIDQDDDVFKYINVDMQVCAMGIVDYLLK</sequence>
<organism evidence="2 3">
    <name type="scientific">Salinibacillus xinjiangensis</name>
    <dbReference type="NCBI Taxonomy" id="1229268"/>
    <lineage>
        <taxon>Bacteria</taxon>
        <taxon>Bacillati</taxon>
        <taxon>Bacillota</taxon>
        <taxon>Bacilli</taxon>
        <taxon>Bacillales</taxon>
        <taxon>Bacillaceae</taxon>
        <taxon>Salinibacillus</taxon>
    </lineage>
</organism>
<accession>A0A6G1X8J7</accession>
<gene>
    <name evidence="2" type="ORF">GH754_13285</name>
</gene>
<dbReference type="InterPro" id="IPR050855">
    <property type="entry name" value="NDM-1-like"/>
</dbReference>
<comment type="caution">
    <text evidence="2">The sequence shown here is derived from an EMBL/GenBank/DDBJ whole genome shotgun (WGS) entry which is preliminary data.</text>
</comment>
<evidence type="ECO:0000313" key="3">
    <source>
        <dbReference type="Proteomes" id="UP000480185"/>
    </source>
</evidence>
<dbReference type="SUPFAM" id="SSF56281">
    <property type="entry name" value="Metallo-hydrolase/oxidoreductase"/>
    <property type="match status" value="1"/>
</dbReference>
<dbReference type="Gene3D" id="3.60.15.10">
    <property type="entry name" value="Ribonuclease Z/Hydroxyacylglutathione hydrolase-like"/>
    <property type="match status" value="1"/>
</dbReference>
<dbReference type="OrthoDB" id="9761531at2"/>